<gene>
    <name evidence="8" type="ORF">H9757_09110</name>
</gene>
<dbReference type="Gene3D" id="1.20.1270.90">
    <property type="entry name" value="AF1782-like"/>
    <property type="match status" value="1"/>
</dbReference>
<dbReference type="InterPro" id="IPR035364">
    <property type="entry name" value="Beta_sandwich_GH101"/>
</dbReference>
<dbReference type="InterPro" id="IPR013784">
    <property type="entry name" value="Carb-bd-like_fold"/>
</dbReference>
<keyword evidence="1" id="KW-0732">Signal</keyword>
<dbReference type="Gene3D" id="2.70.98.10">
    <property type="match status" value="1"/>
</dbReference>
<dbReference type="Pfam" id="PF12905">
    <property type="entry name" value="Glyco_hydro_101"/>
    <property type="match status" value="1"/>
</dbReference>
<dbReference type="GO" id="GO:0030246">
    <property type="term" value="F:carbohydrate binding"/>
    <property type="evidence" value="ECO:0007669"/>
    <property type="project" value="InterPro"/>
</dbReference>
<evidence type="ECO:0000259" key="2">
    <source>
        <dbReference type="Pfam" id="PF12905"/>
    </source>
</evidence>
<accession>A0A9D2NXJ8</accession>
<dbReference type="Pfam" id="PF21466">
    <property type="entry name" value="GH101_dom-5"/>
    <property type="match status" value="1"/>
</dbReference>
<dbReference type="InterPro" id="IPR008969">
    <property type="entry name" value="CarboxyPept-like_regulatory"/>
</dbReference>
<feature type="signal peptide" evidence="1">
    <location>
        <begin position="1"/>
        <end position="30"/>
    </location>
</feature>
<dbReference type="Gene3D" id="2.60.120.870">
    <property type="match status" value="2"/>
</dbReference>
<evidence type="ECO:0000259" key="3">
    <source>
        <dbReference type="Pfam" id="PF17451"/>
    </source>
</evidence>
<dbReference type="EMBL" id="DWWK01000146">
    <property type="protein sequence ID" value="HJC39200.1"/>
    <property type="molecule type" value="Genomic_DNA"/>
</dbReference>
<dbReference type="Proteomes" id="UP000823894">
    <property type="component" value="Unassembled WGS sequence"/>
</dbReference>
<reference evidence="8" key="2">
    <citation type="submission" date="2021-04" db="EMBL/GenBank/DDBJ databases">
        <authorList>
            <person name="Gilroy R."/>
        </authorList>
    </citation>
    <scope>NUCLEOTIDE SEQUENCE</scope>
    <source>
        <strain evidence="8">ChiGjej1B1-1692</strain>
    </source>
</reference>
<dbReference type="GO" id="GO:0004180">
    <property type="term" value="F:carboxypeptidase activity"/>
    <property type="evidence" value="ECO:0007669"/>
    <property type="project" value="UniProtKB-KW"/>
</dbReference>
<sequence>MRKRKWLSPLLAAALVAAQIATAVPATAFAAGTETADEDAAQQRAVVETWRQFKSSTSNDNGANAAILVNTNEGTEGMEAGEFSFVMKPGGSQATTRFNVGPYITDNTHYMTIGYNATGWFYEYKGAGNDYPTINNLPTPPEAGQEMPITIKWDGTDYTVTAGENTVEFQIPQEAYDGLKTGKLGFRIGSWNQKEISDIYFKDVVIKDGEGNVIAENGTDTWELQTADRGEVYNEEVRVARVTVTGRVVDEEGAPVADAEAALGTNVTQTDAEGVYTFEDIAGGSYTISVSKSGFQAGSADITVEEEDITVDDIVLSKGASVDFEGDDTISSDQMEVAISNTFPQVVGYTMKGGEVDGRKFYGQTQELTQLKVNNVLVTPEVEYTKESESRAVYTMKIDEQDISATVTAALEVKDNTLSFDITKIDAEAGTFLTVEIPNHNLVTVKANQTGAYFAGANMSNNTTVSGDTYSSISAQSDGKRGYMYAFVSTDELSAGLWSNSENNVTADWQRVTAVTSTVDGVKETGLSSTYWTYQKSAEHRIENKDYEMPSTKIVITGDENDDDVIDWQDGAVAYRSIMNNPVGAELVPDRVAIRIAMNFNSHAQNPFLMTYDNAQKVYLNTDGLGQSILLKGYGSEGHDSGHLNYADVGRRIGGVEEMKKLLAQGKEIGATFGIHVNASETYPESKYFETDRLKKSADGTLSYGWNWLDQGVNIDADYDLRHGREQRFVDLWEALGGEDNDLDFIYVDVWGNGQSGDNGTWASRQLAKEITQTCGWRLAGEWGHANEYDSTFQHWAADLTYGGATSKGINSYITRFIRNHQKDSWVGDYPSYGGAAVEPLLGGYDMKDFEGWQGRNDYKAYIQNLFDDNLATKFLQHYLVMKWENGEPTTVGGASWTPEKRITLQDEAKENTVVVERKSTDGASADYRHRNMYFNGRQIMDGETYLIPWFWDFNGNELADKDQKLYHWNQQGGTTTWELPEGWEGAHIYELTETGNVECDDIAVINGNQITITAEASVPYVLHKADYGEGIKIEELAWSKGAHIVDTGFNSNTLQWWDIKGESAEIIRSAANNMMLSVGSEDGEVSLTQTVTDLVPGKGYAAYVGVDNRSDAKAYIEVSVDGEVISNYTERSIARNYLQSYAHNTNNATVAGGGSYFQNMYVFFTAPEEGREVTLTLRREAGEGKTYFDDVRIVNNMFGETETDNQFNPFESENKLYQTFEAVPQGLFPFVIGNAEGVTDNRTHLSEKHEPYTQAGWYGVKKLDDVLDGDWSVKTNGLSGYNNLIYQTIPQNYRFEEGETYHISFQYEMGSENTYAFAVGNGEYSRNNIELYELQATDLENAEPQTFTFRLTGEPGNQSWIGIYSTNTPADTQGTGGGAADFGGYKDFILDNLVIEKSAAHKTELDELVNANSGRYEVNYSADSWAEFTKAMEEAEKVLDDASASQETVDNTTAALEKAVEGLEVIAVTLSGSVKDEAGTAVPDVEISADNGVKTTTDGNGHYVLPGVALGERRITAESSVFSTNTQTLTASEEELEPVLDFTMKTEMTRVEGTVTAVGEPEEGVTVTLGDQTATTDADGFYAFEEVVTKAYTMTFEKEGYDSVTKDVTVAKGDKTVVDTMLPPLTRDEADYSNDYEDGVKTWDNLSGNTSSTTIAVQNGETKIIFPGGHTNVYETEAPTFKNGCVEMDLRSEKDGIRIGILLRAQDMNNRVYVGVGDSKNQYFSEYWGTKEGNTWSSMYTGEAFDAGKTMHLKAEIVDTRVTLWVNGTQVFSNNMSGMPTAAGWIGLNTRNSHTVYVDNVEVTSYDLPTGELRNVAGRVVDGNNTA</sequence>
<comment type="caution">
    <text evidence="8">The sequence shown here is derived from an EMBL/GenBank/DDBJ whole genome shotgun (WGS) entry which is preliminary data.</text>
</comment>
<reference evidence="8" key="1">
    <citation type="journal article" date="2021" name="PeerJ">
        <title>Extensive microbial diversity within the chicken gut microbiome revealed by metagenomics and culture.</title>
        <authorList>
            <person name="Gilroy R."/>
            <person name="Ravi A."/>
            <person name="Getino M."/>
            <person name="Pursley I."/>
            <person name="Horton D.L."/>
            <person name="Alikhan N.F."/>
            <person name="Baker D."/>
            <person name="Gharbi K."/>
            <person name="Hall N."/>
            <person name="Watson M."/>
            <person name="Adriaenssens E.M."/>
            <person name="Foster-Nyarko E."/>
            <person name="Jarju S."/>
            <person name="Secka A."/>
            <person name="Antonio M."/>
            <person name="Oren A."/>
            <person name="Chaudhuri R.R."/>
            <person name="La Ragione R."/>
            <person name="Hildebrand F."/>
            <person name="Pallen M.J."/>
        </authorList>
    </citation>
    <scope>NUCLEOTIDE SEQUENCE</scope>
    <source>
        <strain evidence="8">ChiGjej1B1-1692</strain>
    </source>
</reference>
<dbReference type="Gene3D" id="2.60.120.260">
    <property type="entry name" value="Galactose-binding domain-like"/>
    <property type="match status" value="2"/>
</dbReference>
<dbReference type="Pfam" id="PF07554">
    <property type="entry name" value="FIVAR"/>
    <property type="match status" value="1"/>
</dbReference>
<dbReference type="SUPFAM" id="SSF49899">
    <property type="entry name" value="Concanavalin A-like lectins/glucanases"/>
    <property type="match status" value="1"/>
</dbReference>
<protein>
    <submittedName>
        <fullName evidence="8">Carboxypeptidase regulatory-like domain-containing protein</fullName>
    </submittedName>
</protein>
<dbReference type="CDD" id="cd14244">
    <property type="entry name" value="GH_101_like"/>
    <property type="match status" value="1"/>
</dbReference>
<dbReference type="Gene3D" id="2.60.40.1120">
    <property type="entry name" value="Carboxypeptidase-like, regulatory domain"/>
    <property type="match status" value="3"/>
</dbReference>
<feature type="non-terminal residue" evidence="8">
    <location>
        <position position="1828"/>
    </location>
</feature>
<proteinExistence type="predicted"/>
<dbReference type="Pfam" id="PF18080">
    <property type="entry name" value="Gal_mutarotas_3"/>
    <property type="match status" value="1"/>
</dbReference>
<feature type="domain" description="Endo-alpha-N-acetylgalactosaminidase N-terminal" evidence="5">
    <location>
        <begin position="50"/>
        <end position="194"/>
    </location>
</feature>
<dbReference type="InterPro" id="IPR013780">
    <property type="entry name" value="Glyco_hydro_b"/>
</dbReference>
<dbReference type="SUPFAM" id="SSF49464">
    <property type="entry name" value="Carboxypeptidase regulatory domain-like"/>
    <property type="match status" value="2"/>
</dbReference>
<evidence type="ECO:0000313" key="9">
    <source>
        <dbReference type="Proteomes" id="UP000823894"/>
    </source>
</evidence>
<dbReference type="SUPFAM" id="SSF49452">
    <property type="entry name" value="Starch-binding domain-like"/>
    <property type="match status" value="1"/>
</dbReference>
<dbReference type="InterPro" id="IPR040633">
    <property type="entry name" value="Gal_mutarotas_3"/>
</dbReference>
<keyword evidence="8" id="KW-0121">Carboxypeptidase</keyword>
<evidence type="ECO:0000256" key="1">
    <source>
        <dbReference type="SAM" id="SignalP"/>
    </source>
</evidence>
<feature type="domain" description="Glycosyl hydrolase 101 beta-sandwich" evidence="3">
    <location>
        <begin position="869"/>
        <end position="997"/>
    </location>
</feature>
<evidence type="ECO:0000259" key="5">
    <source>
        <dbReference type="Pfam" id="PF17995"/>
    </source>
</evidence>
<dbReference type="InterPro" id="IPR013320">
    <property type="entry name" value="ConA-like_dom_sf"/>
</dbReference>
<keyword evidence="8" id="KW-0378">Hydrolase</keyword>
<keyword evidence="8" id="KW-0645">Protease</keyword>
<dbReference type="InterPro" id="IPR040575">
    <property type="entry name" value="GH101_N"/>
</dbReference>
<feature type="chain" id="PRO_5039071976" evidence="1">
    <location>
        <begin position="31"/>
        <end position="1828"/>
    </location>
</feature>
<evidence type="ECO:0000259" key="6">
    <source>
        <dbReference type="Pfam" id="PF18080"/>
    </source>
</evidence>
<organism evidence="8 9">
    <name type="scientific">Candidatus Mediterraneibacter faecigallinarum</name>
    <dbReference type="NCBI Taxonomy" id="2838669"/>
    <lineage>
        <taxon>Bacteria</taxon>
        <taxon>Bacillati</taxon>
        <taxon>Bacillota</taxon>
        <taxon>Clostridia</taxon>
        <taxon>Lachnospirales</taxon>
        <taxon>Lachnospiraceae</taxon>
        <taxon>Mediterraneibacter</taxon>
    </lineage>
</organism>
<dbReference type="InterPro" id="IPR025706">
    <property type="entry name" value="Endoa_GalNAc"/>
</dbReference>
<dbReference type="Gene3D" id="3.20.20.80">
    <property type="entry name" value="Glycosidases"/>
    <property type="match status" value="1"/>
</dbReference>
<dbReference type="InterPro" id="IPR040502">
    <property type="entry name" value="GH101_dom-6"/>
</dbReference>
<dbReference type="GO" id="GO:0033926">
    <property type="term" value="F:endo-alpha-N-acetylgalactosaminidase activity"/>
    <property type="evidence" value="ECO:0007669"/>
    <property type="project" value="InterPro"/>
</dbReference>
<dbReference type="Pfam" id="PF17974">
    <property type="entry name" value="GalBD_like"/>
    <property type="match status" value="1"/>
</dbReference>
<dbReference type="Pfam" id="PF17995">
    <property type="entry name" value="GH101_N"/>
    <property type="match status" value="1"/>
</dbReference>
<dbReference type="InterPro" id="IPR049314">
    <property type="entry name" value="GH101_dom-5"/>
</dbReference>
<evidence type="ECO:0000259" key="7">
    <source>
        <dbReference type="Pfam" id="PF21466"/>
    </source>
</evidence>
<evidence type="ECO:0000259" key="4">
    <source>
        <dbReference type="Pfam" id="PF17974"/>
    </source>
</evidence>
<evidence type="ECO:0000313" key="8">
    <source>
        <dbReference type="EMBL" id="HJC39200.1"/>
    </source>
</evidence>
<feature type="domain" description="Galactose mutarotase-like fold" evidence="6">
    <location>
        <begin position="330"/>
        <end position="568"/>
    </location>
</feature>
<dbReference type="Pfam" id="PF17451">
    <property type="entry name" value="Glyco_hyd_101C"/>
    <property type="match status" value="1"/>
</dbReference>
<dbReference type="Gene3D" id="2.60.40.1180">
    <property type="entry name" value="Golgi alpha-mannosidase II"/>
    <property type="match status" value="1"/>
</dbReference>
<name>A0A9D2NXJ8_9FIRM</name>
<feature type="domain" description="Endo-alpha-N-acetylgalactosaminidase" evidence="7">
    <location>
        <begin position="1045"/>
        <end position="1189"/>
    </location>
</feature>
<dbReference type="Pfam" id="PF13620">
    <property type="entry name" value="CarboxypepD_reg"/>
    <property type="match status" value="3"/>
</dbReference>
<dbReference type="InterPro" id="IPR014718">
    <property type="entry name" value="GH-type_carb-bd"/>
</dbReference>
<feature type="domain" description="Endo-alpha-N-acetylgalactosaminidase" evidence="4">
    <location>
        <begin position="1190"/>
        <end position="1385"/>
    </location>
</feature>
<feature type="domain" description="Endo-alpha-N-acetylgalactosaminidase" evidence="2">
    <location>
        <begin position="569"/>
        <end position="863"/>
    </location>
</feature>